<sequence length="190" mass="20296">MAARTRPLTNLLTAFRPSTTSTSLRCLTITFHSNTRPFHHFTPLAYPAATSLPNSTTQQTTASTPPPPPQGTSTPLDTRNAAFLGESDSNDLHELNLTTDPPPQPALDAQHAAFLGEADSDDGFEAHKDAHGKVEAVDASQSAFLGEADSDDGFESHVEVYPEKHRHELGEESVRGSAVHGESGEGEGRL</sequence>
<evidence type="ECO:0000313" key="3">
    <source>
        <dbReference type="Proteomes" id="UP000030752"/>
    </source>
</evidence>
<dbReference type="AlphaFoldDB" id="W2S0E1"/>
<accession>W2S0E1</accession>
<dbReference type="eggNOG" id="ENOG502T5A2">
    <property type="taxonomic scope" value="Eukaryota"/>
</dbReference>
<dbReference type="HOGENOM" id="CLU_112531_0_0_1"/>
<feature type="region of interest" description="Disordered" evidence="1">
    <location>
        <begin position="166"/>
        <end position="190"/>
    </location>
</feature>
<dbReference type="VEuPathDB" id="FungiDB:HMPREF1541_03434"/>
<evidence type="ECO:0000313" key="2">
    <source>
        <dbReference type="EMBL" id="ETN41498.1"/>
    </source>
</evidence>
<feature type="region of interest" description="Disordered" evidence="1">
    <location>
        <begin position="49"/>
        <end position="80"/>
    </location>
</feature>
<keyword evidence="3" id="KW-1185">Reference proteome</keyword>
<dbReference type="RefSeq" id="XP_008716007.1">
    <property type="nucleotide sequence ID" value="XM_008717785.1"/>
</dbReference>
<dbReference type="OrthoDB" id="4145485at2759"/>
<proteinExistence type="predicted"/>
<dbReference type="EMBL" id="KB822719">
    <property type="protein sequence ID" value="ETN41498.1"/>
    <property type="molecule type" value="Genomic_DNA"/>
</dbReference>
<name>W2S0E1_CYPE1</name>
<evidence type="ECO:0000256" key="1">
    <source>
        <dbReference type="SAM" id="MobiDB-lite"/>
    </source>
</evidence>
<dbReference type="Proteomes" id="UP000030752">
    <property type="component" value="Unassembled WGS sequence"/>
</dbReference>
<organism evidence="2 3">
    <name type="scientific">Cyphellophora europaea (strain CBS 101466)</name>
    <name type="common">Phialophora europaea</name>
    <dbReference type="NCBI Taxonomy" id="1220924"/>
    <lineage>
        <taxon>Eukaryota</taxon>
        <taxon>Fungi</taxon>
        <taxon>Dikarya</taxon>
        <taxon>Ascomycota</taxon>
        <taxon>Pezizomycotina</taxon>
        <taxon>Eurotiomycetes</taxon>
        <taxon>Chaetothyriomycetidae</taxon>
        <taxon>Chaetothyriales</taxon>
        <taxon>Cyphellophoraceae</taxon>
        <taxon>Cyphellophora</taxon>
    </lineage>
</organism>
<feature type="region of interest" description="Disordered" evidence="1">
    <location>
        <begin position="88"/>
        <end position="107"/>
    </location>
</feature>
<dbReference type="InParanoid" id="W2S0E1"/>
<reference evidence="2 3" key="1">
    <citation type="submission" date="2013-03" db="EMBL/GenBank/DDBJ databases">
        <title>The Genome Sequence of Phialophora europaea CBS 101466.</title>
        <authorList>
            <consortium name="The Broad Institute Genomics Platform"/>
            <person name="Cuomo C."/>
            <person name="de Hoog S."/>
            <person name="Gorbushina A."/>
            <person name="Walker B."/>
            <person name="Young S.K."/>
            <person name="Zeng Q."/>
            <person name="Gargeya S."/>
            <person name="Fitzgerald M."/>
            <person name="Haas B."/>
            <person name="Abouelleil A."/>
            <person name="Allen A.W."/>
            <person name="Alvarado L."/>
            <person name="Arachchi H.M."/>
            <person name="Berlin A.M."/>
            <person name="Chapman S.B."/>
            <person name="Gainer-Dewar J."/>
            <person name="Goldberg J."/>
            <person name="Griggs A."/>
            <person name="Gujja S."/>
            <person name="Hansen M."/>
            <person name="Howarth C."/>
            <person name="Imamovic A."/>
            <person name="Ireland A."/>
            <person name="Larimer J."/>
            <person name="McCowan C."/>
            <person name="Murphy C."/>
            <person name="Pearson M."/>
            <person name="Poon T.W."/>
            <person name="Priest M."/>
            <person name="Roberts A."/>
            <person name="Saif S."/>
            <person name="Shea T."/>
            <person name="Sisk P."/>
            <person name="Sykes S."/>
            <person name="Wortman J."/>
            <person name="Nusbaum C."/>
            <person name="Birren B."/>
        </authorList>
    </citation>
    <scope>NUCLEOTIDE SEQUENCE [LARGE SCALE GENOMIC DNA]</scope>
    <source>
        <strain evidence="2 3">CBS 101466</strain>
    </source>
</reference>
<feature type="compositionally biased region" description="Low complexity" evidence="1">
    <location>
        <begin position="53"/>
        <end position="63"/>
    </location>
</feature>
<dbReference type="GeneID" id="19970773"/>
<protein>
    <submittedName>
        <fullName evidence="2">Uncharacterized protein</fullName>
    </submittedName>
</protein>
<gene>
    <name evidence="2" type="ORF">HMPREF1541_03434</name>
</gene>